<reference evidence="2" key="2">
    <citation type="submission" date="2023-07" db="EMBL/GenBank/DDBJ databases">
        <title>High risk of intestinal colonization with ESBL-producing Escherichia coli among soldiers of military contingents in specific geographic regions.</title>
        <authorList>
            <person name="Literacka E."/>
        </authorList>
    </citation>
    <scope>NUCLEOTIDE SEQUENCE</scope>
    <source>
        <strain evidence="2">66</strain>
    </source>
</reference>
<dbReference type="PANTHER" id="PTHR43792">
    <property type="entry name" value="GNAT FAMILY, PUTATIVE (AFU_ORTHOLOGUE AFUA_3G00765)-RELATED-RELATED"/>
    <property type="match status" value="1"/>
</dbReference>
<dbReference type="EMBL" id="UGAK01000003">
    <property type="protein sequence ID" value="STF95765.1"/>
    <property type="molecule type" value="Genomic_DNA"/>
</dbReference>
<name>A0A1X0YHW8_ECOLX</name>
<dbReference type="PANTHER" id="PTHR43792:SF1">
    <property type="entry name" value="N-ACETYLTRANSFERASE DOMAIN-CONTAINING PROTEIN"/>
    <property type="match status" value="1"/>
</dbReference>
<proteinExistence type="predicted"/>
<accession>A0A1X0YHW8</accession>
<dbReference type="InterPro" id="IPR000182">
    <property type="entry name" value="GNAT_dom"/>
</dbReference>
<dbReference type="SUPFAM" id="SSF55729">
    <property type="entry name" value="Acyl-CoA N-acyltransferases (Nat)"/>
    <property type="match status" value="1"/>
</dbReference>
<reference evidence="5 6" key="1">
    <citation type="submission" date="2018-06" db="EMBL/GenBank/DDBJ databases">
        <authorList>
            <consortium name="Pathogen Informatics"/>
            <person name="Doyle S."/>
        </authorList>
    </citation>
    <scope>NUCLEOTIDE SEQUENCE [LARGE SCALE GENOMIC DNA]</scope>
    <source>
        <strain evidence="4 6">NCTC7922</strain>
        <strain evidence="3 5">NCTC7927</strain>
    </source>
</reference>
<organism evidence="3 5">
    <name type="scientific">Escherichia coli</name>
    <dbReference type="NCBI Taxonomy" id="562"/>
    <lineage>
        <taxon>Bacteria</taxon>
        <taxon>Pseudomonadati</taxon>
        <taxon>Pseudomonadota</taxon>
        <taxon>Gammaproteobacteria</taxon>
        <taxon>Enterobacterales</taxon>
        <taxon>Enterobacteriaceae</taxon>
        <taxon>Escherichia</taxon>
    </lineage>
</organism>
<dbReference type="Pfam" id="PF13302">
    <property type="entry name" value="Acetyltransf_3"/>
    <property type="match status" value="1"/>
</dbReference>
<dbReference type="Gene3D" id="3.40.630.30">
    <property type="match status" value="1"/>
</dbReference>
<evidence type="ECO:0000313" key="6">
    <source>
        <dbReference type="Proteomes" id="UP000254174"/>
    </source>
</evidence>
<dbReference type="Proteomes" id="UP000254174">
    <property type="component" value="Unassembled WGS sequence"/>
</dbReference>
<dbReference type="EMBL" id="JAUKXU010000020">
    <property type="protein sequence ID" value="MDO2576361.1"/>
    <property type="molecule type" value="Genomic_DNA"/>
</dbReference>
<sequence>MIFMTTERLIIRAFKNKDASALFDYLSSPRTPCFQDEKLNSLEDAIKEIDSRILDNSQFAVCLKETDELIGHLFADNKGESDRNTWSVGWHFNKRYEGKGYATESVTALFQYLFFEKEARRLYAYVEDYNFASQKLCARLHMRQEGCFKEFVSFTHDNGVEKYDDTFIFALLKKEWEQLLGN</sequence>
<feature type="domain" description="N-acetyltransferase" evidence="1">
    <location>
        <begin position="9"/>
        <end position="165"/>
    </location>
</feature>
<dbReference type="RefSeq" id="WP_000576894.1">
    <property type="nucleotide sequence ID" value="NZ_BAAGAG010000001.1"/>
</dbReference>
<evidence type="ECO:0000313" key="2">
    <source>
        <dbReference type="EMBL" id="MDO2576361.1"/>
    </source>
</evidence>
<keyword evidence="3" id="KW-0808">Transferase</keyword>
<evidence type="ECO:0000313" key="3">
    <source>
        <dbReference type="EMBL" id="STF95765.1"/>
    </source>
</evidence>
<dbReference type="EC" id="2.-.-.-" evidence="2"/>
<dbReference type="Proteomes" id="UP001173661">
    <property type="component" value="Unassembled WGS sequence"/>
</dbReference>
<dbReference type="PROSITE" id="PS51186">
    <property type="entry name" value="GNAT"/>
    <property type="match status" value="1"/>
</dbReference>
<dbReference type="Proteomes" id="UP000254043">
    <property type="component" value="Unassembled WGS sequence"/>
</dbReference>
<dbReference type="AlphaFoldDB" id="A0A1X0YHW8"/>
<dbReference type="InterPro" id="IPR016181">
    <property type="entry name" value="Acyl_CoA_acyltransferase"/>
</dbReference>
<dbReference type="GO" id="GO:0016747">
    <property type="term" value="F:acyltransferase activity, transferring groups other than amino-acyl groups"/>
    <property type="evidence" value="ECO:0007669"/>
    <property type="project" value="InterPro"/>
</dbReference>
<evidence type="ECO:0000259" key="1">
    <source>
        <dbReference type="PROSITE" id="PS51186"/>
    </source>
</evidence>
<protein>
    <submittedName>
        <fullName evidence="2">GNAT family protein</fullName>
        <ecNumber evidence="2">2.-.-.-</ecNumber>
    </submittedName>
    <submittedName>
        <fullName evidence="3">Ribosomal-protein-alanine acetyltransferase</fullName>
    </submittedName>
</protein>
<evidence type="ECO:0000313" key="5">
    <source>
        <dbReference type="Proteomes" id="UP000254043"/>
    </source>
</evidence>
<gene>
    <name evidence="3" type="primary">rimJ_2</name>
    <name evidence="4" type="ORF">NCTC7922_05575</name>
    <name evidence="3" type="ORF">NCTC7927_04707</name>
    <name evidence="2" type="ORF">Q2V20_19790</name>
</gene>
<evidence type="ECO:0000313" key="4">
    <source>
        <dbReference type="EMBL" id="STM19482.1"/>
    </source>
</evidence>
<dbReference type="InterPro" id="IPR051531">
    <property type="entry name" value="N-acetyltransferase"/>
</dbReference>
<dbReference type="EMBL" id="UGFC01000006">
    <property type="protein sequence ID" value="STM19482.1"/>
    <property type="molecule type" value="Genomic_DNA"/>
</dbReference>